<comment type="subcellular location">
    <subcellularLocation>
        <location evidence="1">Nucleus</location>
    </subcellularLocation>
</comment>
<evidence type="ECO:0000256" key="5">
    <source>
        <dbReference type="ARBA" id="ARBA00023242"/>
    </source>
</evidence>
<accession>A0A2V3IV60</accession>
<keyword evidence="7" id="KW-1185">Reference proteome</keyword>
<dbReference type="AlphaFoldDB" id="A0A2V3IV60"/>
<dbReference type="InterPro" id="IPR006939">
    <property type="entry name" value="SNF5"/>
</dbReference>
<evidence type="ECO:0000256" key="2">
    <source>
        <dbReference type="ARBA" id="ARBA00010239"/>
    </source>
</evidence>
<organism evidence="6 7">
    <name type="scientific">Gracilariopsis chorda</name>
    <dbReference type="NCBI Taxonomy" id="448386"/>
    <lineage>
        <taxon>Eukaryota</taxon>
        <taxon>Rhodophyta</taxon>
        <taxon>Florideophyceae</taxon>
        <taxon>Rhodymeniophycidae</taxon>
        <taxon>Gracilariales</taxon>
        <taxon>Gracilariaceae</taxon>
        <taxon>Gracilariopsis</taxon>
    </lineage>
</organism>
<evidence type="ECO:0000313" key="6">
    <source>
        <dbReference type="EMBL" id="PXF46012.1"/>
    </source>
</evidence>
<comment type="caution">
    <text evidence="6">The sequence shown here is derived from an EMBL/GenBank/DDBJ whole genome shotgun (WGS) entry which is preliminary data.</text>
</comment>
<protein>
    <submittedName>
        <fullName evidence="6">SWI/SNF-related matrix-associated actin-dependent regulator of chromatin subfamily B member 1</fullName>
    </submittedName>
</protein>
<name>A0A2V3IV60_9FLOR</name>
<dbReference type="GO" id="GO:0006338">
    <property type="term" value="P:chromatin remodeling"/>
    <property type="evidence" value="ECO:0007669"/>
    <property type="project" value="InterPro"/>
</dbReference>
<keyword evidence="3" id="KW-0805">Transcription regulation</keyword>
<dbReference type="OrthoDB" id="10258327at2759"/>
<reference evidence="6 7" key="1">
    <citation type="journal article" date="2018" name="Mol. Biol. Evol.">
        <title>Analysis of the draft genome of the red seaweed Gracilariopsis chorda provides insights into genome size evolution in Rhodophyta.</title>
        <authorList>
            <person name="Lee J."/>
            <person name="Yang E.C."/>
            <person name="Graf L."/>
            <person name="Yang J.H."/>
            <person name="Qiu H."/>
            <person name="Zel Zion U."/>
            <person name="Chan C.X."/>
            <person name="Stephens T.G."/>
            <person name="Weber A.P.M."/>
            <person name="Boo G.H."/>
            <person name="Boo S.M."/>
            <person name="Kim K.M."/>
            <person name="Shin Y."/>
            <person name="Jung M."/>
            <person name="Lee S.J."/>
            <person name="Yim H.S."/>
            <person name="Lee J.H."/>
            <person name="Bhattacharya D."/>
            <person name="Yoon H.S."/>
        </authorList>
    </citation>
    <scope>NUCLEOTIDE SEQUENCE [LARGE SCALE GENOMIC DNA]</scope>
    <source>
        <strain evidence="6 7">SKKU-2015</strain>
        <tissue evidence="6">Whole body</tissue>
    </source>
</reference>
<dbReference type="GO" id="GO:0000228">
    <property type="term" value="C:nuclear chromosome"/>
    <property type="evidence" value="ECO:0007669"/>
    <property type="project" value="InterPro"/>
</dbReference>
<comment type="similarity">
    <text evidence="2">Belongs to the SNF5 family.</text>
</comment>
<sequence>MVSNAANPKKRERPTVASASSDALIPIRLDLTFDNRRVQETLTWNLLETQITPLTFASILAADLSLPDSARDSIAETIKEQIEAYVPLRLPQKECRHVVRLDLRVGRIVIRDQFEWDLSSSENSPEAFAEALCADLGLNTEHVPHVAHAIREQLLELAEFQDKRQRCPVLHENDVIRIQGVEAWEPGVECLTVEEQERLERKERREARLMRRNRGKAEVYAFPKSRRRSISSRRR</sequence>
<evidence type="ECO:0000256" key="1">
    <source>
        <dbReference type="ARBA" id="ARBA00004123"/>
    </source>
</evidence>
<gene>
    <name evidence="6" type="ORF">BWQ96_04187</name>
</gene>
<evidence type="ECO:0000313" key="7">
    <source>
        <dbReference type="Proteomes" id="UP000247409"/>
    </source>
</evidence>
<evidence type="ECO:0000256" key="3">
    <source>
        <dbReference type="ARBA" id="ARBA00023015"/>
    </source>
</evidence>
<dbReference type="STRING" id="448386.A0A2V3IV60"/>
<dbReference type="PANTHER" id="PTHR10019">
    <property type="entry name" value="SNF5"/>
    <property type="match status" value="1"/>
</dbReference>
<proteinExistence type="inferred from homology"/>
<keyword evidence="4" id="KW-0804">Transcription</keyword>
<dbReference type="Proteomes" id="UP000247409">
    <property type="component" value="Unassembled WGS sequence"/>
</dbReference>
<evidence type="ECO:0000256" key="4">
    <source>
        <dbReference type="ARBA" id="ARBA00023163"/>
    </source>
</evidence>
<dbReference type="Pfam" id="PF04855">
    <property type="entry name" value="SNF5"/>
    <property type="match status" value="2"/>
</dbReference>
<keyword evidence="5" id="KW-0539">Nucleus</keyword>
<dbReference type="EMBL" id="NBIV01000046">
    <property type="protein sequence ID" value="PXF46012.1"/>
    <property type="molecule type" value="Genomic_DNA"/>
</dbReference>